<reference evidence="3 6" key="3">
    <citation type="submission" date="2018-11" db="EMBL/GenBank/DDBJ databases">
        <title>Species Designations Belie Phenotypic and Genotypic Heterogeneity in Oral Streptococci.</title>
        <authorList>
            <person name="Velsko I."/>
        </authorList>
    </citation>
    <scope>NUCLEOTIDE SEQUENCE [LARGE SCALE GENOMIC DNA]</scope>
    <source>
        <strain evidence="3 6">BCC08</strain>
    </source>
</reference>
<dbReference type="EMBL" id="NCVM01000026">
    <property type="protein sequence ID" value="ORP02746.1"/>
    <property type="molecule type" value="Genomic_DNA"/>
</dbReference>
<sequence>MNNNLNLDLLKQDVEKEIREKGFENLYYALFDEHSSQLWAIHLYYRDGKFMVNSRDDRTYIMGKTREFDNFEEAKLSFLNLMESFIEMNRYFVQNGDSPYYSCSLWDEKGDV</sequence>
<dbReference type="RefSeq" id="WP_049487876.1">
    <property type="nucleotide sequence ID" value="NZ_CAMHBC010000001.1"/>
</dbReference>
<gene>
    <name evidence="2" type="ORF">B7693_04310</name>
    <name evidence="1" type="ORF">B7702_05235</name>
    <name evidence="3" type="ORF">D8786_04910</name>
</gene>
<evidence type="ECO:0000313" key="4">
    <source>
        <dbReference type="Proteomes" id="UP000193388"/>
    </source>
</evidence>
<reference evidence="4 5" key="1">
    <citation type="journal article" date="2016" name="Eur. J. Clin. Microbiol. Infect. Dis.">
        <title>Whole genome sequencing as a tool for phylogenetic analysis of clinical strains of Mitis group streptococci.</title>
        <authorList>
            <person name="Rasmussen L.H."/>
            <person name="Dargis R."/>
            <person name="Hojholt K."/>
            <person name="Christensen J.J."/>
            <person name="Skovgaard O."/>
            <person name="Justesen U.S."/>
            <person name="Rosenvinge F.S."/>
            <person name="Moser C."/>
            <person name="Lukjancenko O."/>
            <person name="Rasmussen S."/>
            <person name="Nielsen X.C."/>
        </authorList>
    </citation>
    <scope>NUCLEOTIDE SEQUENCE [LARGE SCALE GENOMIC DNA]</scope>
    <source>
        <strain evidence="2 4">B_5756_13</strain>
        <strain evidence="1 5">RH_777_07</strain>
    </source>
</reference>
<dbReference type="AlphaFoldDB" id="A0A1X1JPE1"/>
<organism evidence="1 5">
    <name type="scientific">Streptococcus mitis</name>
    <dbReference type="NCBI Taxonomy" id="28037"/>
    <lineage>
        <taxon>Bacteria</taxon>
        <taxon>Bacillati</taxon>
        <taxon>Bacillota</taxon>
        <taxon>Bacilli</taxon>
        <taxon>Lactobacillales</taxon>
        <taxon>Streptococcaceae</taxon>
        <taxon>Streptococcus</taxon>
        <taxon>Streptococcus mitis group</taxon>
    </lineage>
</organism>
<reference evidence="1" key="2">
    <citation type="submission" date="2017-04" db="EMBL/GenBank/DDBJ databases">
        <authorList>
            <person name="Afonso C.L."/>
            <person name="Miller P.J."/>
            <person name="Scott M.A."/>
            <person name="Spackman E."/>
            <person name="Goraichik I."/>
            <person name="Dimitrov K.M."/>
            <person name="Suarez D.L."/>
            <person name="Swayne D.E."/>
        </authorList>
    </citation>
    <scope>NUCLEOTIDE SEQUENCE</scope>
    <source>
        <strain evidence="2">B_5756_13</strain>
        <strain evidence="1">RH_777_07</strain>
    </source>
</reference>
<evidence type="ECO:0000313" key="3">
    <source>
        <dbReference type="EMBL" id="RSJ97931.1"/>
    </source>
</evidence>
<dbReference type="Proteomes" id="UP000193849">
    <property type="component" value="Unassembled WGS sequence"/>
</dbReference>
<dbReference type="Proteomes" id="UP000277773">
    <property type="component" value="Unassembled WGS sequence"/>
</dbReference>
<comment type="caution">
    <text evidence="1">The sequence shown here is derived from an EMBL/GenBank/DDBJ whole genome shotgun (WGS) entry which is preliminary data.</text>
</comment>
<dbReference type="Proteomes" id="UP000193388">
    <property type="component" value="Unassembled WGS sequence"/>
</dbReference>
<dbReference type="EMBL" id="NCVD01000047">
    <property type="protein sequence ID" value="ORO89048.1"/>
    <property type="molecule type" value="Genomic_DNA"/>
</dbReference>
<evidence type="ECO:0000313" key="5">
    <source>
        <dbReference type="Proteomes" id="UP000193849"/>
    </source>
</evidence>
<name>A0A1X1JPE1_STRMT</name>
<proteinExistence type="predicted"/>
<protein>
    <submittedName>
        <fullName evidence="1">Uncharacterized protein</fullName>
    </submittedName>
</protein>
<evidence type="ECO:0000313" key="2">
    <source>
        <dbReference type="EMBL" id="ORP02746.1"/>
    </source>
</evidence>
<dbReference type="Pfam" id="PF15597">
    <property type="entry name" value="Imm59"/>
    <property type="match status" value="1"/>
</dbReference>
<evidence type="ECO:0000313" key="6">
    <source>
        <dbReference type="Proteomes" id="UP000277773"/>
    </source>
</evidence>
<dbReference type="InterPro" id="IPR028954">
    <property type="entry name" value="Imm59"/>
</dbReference>
<evidence type="ECO:0000313" key="1">
    <source>
        <dbReference type="EMBL" id="ORO89048.1"/>
    </source>
</evidence>
<dbReference type="EMBL" id="RJPY01000005">
    <property type="protein sequence ID" value="RSJ97931.1"/>
    <property type="molecule type" value="Genomic_DNA"/>
</dbReference>
<accession>A0A1X1JPE1</accession>